<dbReference type="PANTHER" id="PTHR43085">
    <property type="entry name" value="HEXOKINASE FAMILY MEMBER"/>
    <property type="match status" value="1"/>
</dbReference>
<dbReference type="InterPro" id="IPR011611">
    <property type="entry name" value="PfkB_dom"/>
</dbReference>
<dbReference type="GO" id="GO:0047590">
    <property type="term" value="F:5-dehydro-2-deoxygluconokinase activity"/>
    <property type="evidence" value="ECO:0007669"/>
    <property type="project" value="UniProtKB-EC"/>
</dbReference>
<reference evidence="7 8" key="1">
    <citation type="submission" date="2018-06" db="EMBL/GenBank/DDBJ databases">
        <authorList>
            <consortium name="Pathogen Informatics"/>
            <person name="Doyle S."/>
        </authorList>
    </citation>
    <scope>NUCLEOTIDE SEQUENCE [LARGE SCALE GENOMIC DNA]</scope>
    <source>
        <strain evidence="7 8">NCTC2665</strain>
    </source>
</reference>
<sequence length="315" mass="33113">MGRVAQYCGVIGEALVDVVVSDTATPRVHVGGSPLNVAVGLSRLERPVLFAGRLGRDAHGDMIASHLRENGVRCLLEPDAAATSVATARLDPTGAASYEFELDWTLPPAAALARDFDDAAGGPLHHMHAGSIATMLAPGDAEVMALLERISAVTTISYDPNVRPTIVPDRAFARARAEESVRLADVVHASDEDIAWLYPDRPLRESLQAWQQMGPAFVVMTRGAEDIVAVTAHGVVERPIVPVDVADTVGAGDSFTAALLAALDDRSLLGAANRGRLHAMDPADVESVLIYASRASAITASRPGADPPTRAELAD</sequence>
<evidence type="ECO:0000256" key="2">
    <source>
        <dbReference type="ARBA" id="ARBA00022679"/>
    </source>
</evidence>
<evidence type="ECO:0000256" key="1">
    <source>
        <dbReference type="ARBA" id="ARBA00010688"/>
    </source>
</evidence>
<keyword evidence="5" id="KW-0067">ATP-binding</keyword>
<keyword evidence="3" id="KW-0547">Nucleotide-binding</keyword>
<gene>
    <name evidence="7" type="primary">iolC</name>
    <name evidence="7" type="ORF">NCTC2665_01110</name>
</gene>
<dbReference type="SUPFAM" id="SSF53613">
    <property type="entry name" value="Ribokinase-like"/>
    <property type="match status" value="1"/>
</dbReference>
<keyword evidence="4 7" id="KW-0418">Kinase</keyword>
<accession>A0A2X4H5F0</accession>
<name>A0A2X4H5F0_MICLC</name>
<dbReference type="Pfam" id="PF00294">
    <property type="entry name" value="PfkB"/>
    <property type="match status" value="1"/>
</dbReference>
<dbReference type="InterPro" id="IPR002173">
    <property type="entry name" value="Carboh/pur_kinase_PfkB_CS"/>
</dbReference>
<dbReference type="EMBL" id="LS483396">
    <property type="protein sequence ID" value="SQG48332.1"/>
    <property type="molecule type" value="Genomic_DNA"/>
</dbReference>
<organism evidence="7 8">
    <name type="scientific">Micrococcus luteus (strain ATCC 4698 / DSM 20030 / JCM 1464 / CCM 169 / CCUG 5858 / IAM 1056 / NBRC 3333 / NCIMB 9278 / NCTC 2665 / VKM Ac-2230)</name>
    <name type="common">Micrococcus lysodeikticus</name>
    <dbReference type="NCBI Taxonomy" id="465515"/>
    <lineage>
        <taxon>Bacteria</taxon>
        <taxon>Bacillati</taxon>
        <taxon>Actinomycetota</taxon>
        <taxon>Actinomycetes</taxon>
        <taxon>Micrococcales</taxon>
        <taxon>Micrococcaceae</taxon>
        <taxon>Micrococcus</taxon>
    </lineage>
</organism>
<evidence type="ECO:0000256" key="4">
    <source>
        <dbReference type="ARBA" id="ARBA00022777"/>
    </source>
</evidence>
<evidence type="ECO:0000259" key="6">
    <source>
        <dbReference type="Pfam" id="PF00294"/>
    </source>
</evidence>
<dbReference type="Gene3D" id="3.40.1190.20">
    <property type="match status" value="1"/>
</dbReference>
<proteinExistence type="inferred from homology"/>
<protein>
    <submittedName>
        <fullName evidence="7">5-dehydro-2-deoxygluconokinase</fullName>
        <ecNumber evidence="7">2.7.1.92</ecNumber>
    </submittedName>
</protein>
<dbReference type="AlphaFoldDB" id="A0A2X4H5F0"/>
<dbReference type="InterPro" id="IPR050306">
    <property type="entry name" value="PfkB_Carbo_kinase"/>
</dbReference>
<dbReference type="EC" id="2.7.1.92" evidence="7"/>
<dbReference type="Proteomes" id="UP000248985">
    <property type="component" value="Chromosome 1"/>
</dbReference>
<evidence type="ECO:0000313" key="8">
    <source>
        <dbReference type="Proteomes" id="UP000248985"/>
    </source>
</evidence>
<keyword evidence="2 7" id="KW-0808">Transferase</keyword>
<dbReference type="PANTHER" id="PTHR43085:SF1">
    <property type="entry name" value="PSEUDOURIDINE KINASE-RELATED"/>
    <property type="match status" value="1"/>
</dbReference>
<dbReference type="GO" id="GO:0005524">
    <property type="term" value="F:ATP binding"/>
    <property type="evidence" value="ECO:0007669"/>
    <property type="project" value="UniProtKB-KW"/>
</dbReference>
<dbReference type="CDD" id="cd01167">
    <property type="entry name" value="bac_FRK"/>
    <property type="match status" value="1"/>
</dbReference>
<comment type="similarity">
    <text evidence="1">Belongs to the carbohydrate kinase PfkB family.</text>
</comment>
<evidence type="ECO:0000256" key="3">
    <source>
        <dbReference type="ARBA" id="ARBA00022741"/>
    </source>
</evidence>
<dbReference type="InterPro" id="IPR029056">
    <property type="entry name" value="Ribokinase-like"/>
</dbReference>
<dbReference type="PROSITE" id="PS00584">
    <property type="entry name" value="PFKB_KINASES_2"/>
    <property type="match status" value="1"/>
</dbReference>
<feature type="domain" description="Carbohydrate kinase PfkB" evidence="6">
    <location>
        <begin position="17"/>
        <end position="308"/>
    </location>
</feature>
<evidence type="ECO:0000313" key="7">
    <source>
        <dbReference type="EMBL" id="SQG48332.1"/>
    </source>
</evidence>
<evidence type="ECO:0000256" key="5">
    <source>
        <dbReference type="ARBA" id="ARBA00022840"/>
    </source>
</evidence>